<evidence type="ECO:0000313" key="16">
    <source>
        <dbReference type="EMBL" id="QTQ11257.1"/>
    </source>
</evidence>
<evidence type="ECO:0000256" key="14">
    <source>
        <dbReference type="SAM" id="MobiDB-lite"/>
    </source>
</evidence>
<keyword evidence="11" id="KW-0665">Pyrimidine biosynthesis</keyword>
<evidence type="ECO:0000256" key="13">
    <source>
        <dbReference type="ARBA" id="ARBA00047767"/>
    </source>
</evidence>
<evidence type="ECO:0000256" key="3">
    <source>
        <dbReference type="ARBA" id="ARBA00007614"/>
    </source>
</evidence>
<dbReference type="GO" id="GO:0033862">
    <property type="term" value="F:UMP kinase activity"/>
    <property type="evidence" value="ECO:0007669"/>
    <property type="project" value="UniProtKB-EC"/>
</dbReference>
<keyword evidence="9 16" id="KW-0418">Kinase</keyword>
<reference evidence="16" key="2">
    <citation type="journal article" date="2021" name="Microbiol. Resour. Announc.">
        <title>Complete Genome Sequences of Three Human Oral Treponema parvum Isolates.</title>
        <authorList>
            <person name="Zeng H."/>
            <person name="Watt R.M."/>
        </authorList>
    </citation>
    <scope>NUCLEOTIDE SEQUENCE</scope>
    <source>
        <strain evidence="16">ATCC 700773</strain>
    </source>
</reference>
<evidence type="ECO:0000256" key="6">
    <source>
        <dbReference type="ARBA" id="ARBA00022490"/>
    </source>
</evidence>
<evidence type="ECO:0000256" key="10">
    <source>
        <dbReference type="ARBA" id="ARBA00022840"/>
    </source>
</evidence>
<dbReference type="Gene3D" id="3.40.1160.10">
    <property type="entry name" value="Acetylglutamate kinase-like"/>
    <property type="match status" value="1"/>
</dbReference>
<keyword evidence="6" id="KW-0963">Cytoplasm</keyword>
<sequence length="256" mass="27856">MAVTKILSVGGSIVAPEKPDVEFIRRFTAMIRSWMEEDQDRRLILVVGGGGPARAYQKAYLEIISDSSVSSAGKNSDNSGKDKTGKNDPKSNECGSEADWIGIMATRLNAQLLKACVGHLCAQEVVYNPLSVDEFKGRILVAAGWKPGFSTDNDAVLLAERFNADTVINLSNIEKVYTDDPKTNPDARPIDLITWKDFCKMVGDEWTPGKNTPFDPIASKKAQSLGLTVICASGKNIENIKNILDGKEFTGTRIKG</sequence>
<dbReference type="SUPFAM" id="SSF53633">
    <property type="entry name" value="Carbamate kinase-like"/>
    <property type="match status" value="1"/>
</dbReference>
<dbReference type="PIRSF" id="PIRSF005650">
    <property type="entry name" value="Uridylate_kin"/>
    <property type="match status" value="1"/>
</dbReference>
<evidence type="ECO:0000256" key="11">
    <source>
        <dbReference type="ARBA" id="ARBA00022975"/>
    </source>
</evidence>
<dbReference type="PANTHER" id="PTHR42833:SF4">
    <property type="entry name" value="URIDYLATE KINASE PUMPKIN, CHLOROPLASTIC"/>
    <property type="match status" value="1"/>
</dbReference>
<dbReference type="Pfam" id="PF00696">
    <property type="entry name" value="AA_kinase"/>
    <property type="match status" value="1"/>
</dbReference>
<evidence type="ECO:0000256" key="12">
    <source>
        <dbReference type="ARBA" id="ARBA00032092"/>
    </source>
</evidence>
<evidence type="ECO:0000256" key="9">
    <source>
        <dbReference type="ARBA" id="ARBA00022777"/>
    </source>
</evidence>
<keyword evidence="10" id="KW-0067">ATP-binding</keyword>
<name>A0A975EYV8_9SPIR</name>
<organism evidence="16 17">
    <name type="scientific">Treponema parvum</name>
    <dbReference type="NCBI Taxonomy" id="138851"/>
    <lineage>
        <taxon>Bacteria</taxon>
        <taxon>Pseudomonadati</taxon>
        <taxon>Spirochaetota</taxon>
        <taxon>Spirochaetia</taxon>
        <taxon>Spirochaetales</taxon>
        <taxon>Treponemataceae</taxon>
        <taxon>Treponema</taxon>
    </lineage>
</organism>
<evidence type="ECO:0000256" key="4">
    <source>
        <dbReference type="ARBA" id="ARBA00012899"/>
    </source>
</evidence>
<evidence type="ECO:0000313" key="17">
    <source>
        <dbReference type="Proteomes" id="UP000671995"/>
    </source>
</evidence>
<reference evidence="16" key="1">
    <citation type="submission" date="2020-05" db="EMBL/GenBank/DDBJ databases">
        <authorList>
            <person name="Zeng H."/>
            <person name="Chan Y.K."/>
            <person name="Watt R.M."/>
        </authorList>
    </citation>
    <scope>NUCLEOTIDE SEQUENCE</scope>
    <source>
        <strain evidence="16">ATCC 700773</strain>
    </source>
</reference>
<gene>
    <name evidence="16" type="ORF">HRI96_03020</name>
</gene>
<protein>
    <recommendedName>
        <fullName evidence="5">Uridylate kinase</fullName>
        <ecNumber evidence="4">2.7.4.22</ecNumber>
    </recommendedName>
    <alternativeName>
        <fullName evidence="12">Uridine monophosphate kinase</fullName>
    </alternativeName>
</protein>
<feature type="region of interest" description="Disordered" evidence="14">
    <location>
        <begin position="69"/>
        <end position="93"/>
    </location>
</feature>
<evidence type="ECO:0000256" key="5">
    <source>
        <dbReference type="ARBA" id="ARBA00016403"/>
    </source>
</evidence>
<dbReference type="Proteomes" id="UP000671995">
    <property type="component" value="Chromosome"/>
</dbReference>
<evidence type="ECO:0000259" key="15">
    <source>
        <dbReference type="Pfam" id="PF00696"/>
    </source>
</evidence>
<comment type="similarity">
    <text evidence="3">Belongs to the UMP kinase family.</text>
</comment>
<keyword evidence="7 16" id="KW-0808">Transferase</keyword>
<dbReference type="EC" id="2.7.4.22" evidence="4"/>
<accession>A0A975EYV8</accession>
<evidence type="ECO:0000256" key="8">
    <source>
        <dbReference type="ARBA" id="ARBA00022741"/>
    </source>
</evidence>
<dbReference type="InterPro" id="IPR011817">
    <property type="entry name" value="Uridylate_kinase"/>
</dbReference>
<dbReference type="GO" id="GO:0005524">
    <property type="term" value="F:ATP binding"/>
    <property type="evidence" value="ECO:0007669"/>
    <property type="project" value="UniProtKB-KW"/>
</dbReference>
<comment type="catalytic activity">
    <reaction evidence="13">
        <text>UMP + ATP = UDP + ADP</text>
        <dbReference type="Rhea" id="RHEA:24400"/>
        <dbReference type="ChEBI" id="CHEBI:30616"/>
        <dbReference type="ChEBI" id="CHEBI:57865"/>
        <dbReference type="ChEBI" id="CHEBI:58223"/>
        <dbReference type="ChEBI" id="CHEBI:456216"/>
        <dbReference type="EC" id="2.7.4.22"/>
    </reaction>
</comment>
<dbReference type="InterPro" id="IPR036393">
    <property type="entry name" value="AceGlu_kinase-like_sf"/>
</dbReference>
<feature type="domain" description="Aspartate/glutamate/uridylate kinase" evidence="15">
    <location>
        <begin position="5"/>
        <end position="232"/>
    </location>
</feature>
<evidence type="ECO:0000256" key="2">
    <source>
        <dbReference type="ARBA" id="ARBA00004791"/>
    </source>
</evidence>
<dbReference type="RefSeq" id="WP_210118052.1">
    <property type="nucleotide sequence ID" value="NZ_CP054257.1"/>
</dbReference>
<proteinExistence type="inferred from homology"/>
<evidence type="ECO:0000256" key="7">
    <source>
        <dbReference type="ARBA" id="ARBA00022679"/>
    </source>
</evidence>
<evidence type="ECO:0000256" key="1">
    <source>
        <dbReference type="ARBA" id="ARBA00004496"/>
    </source>
</evidence>
<dbReference type="AlphaFoldDB" id="A0A975EYV8"/>
<dbReference type="EMBL" id="CP054257">
    <property type="protein sequence ID" value="QTQ11257.1"/>
    <property type="molecule type" value="Genomic_DNA"/>
</dbReference>
<comment type="pathway">
    <text evidence="2">Pyrimidine metabolism; CTP biosynthesis via de novo pathway; UDP from UMP (UMPK route): step 1/1.</text>
</comment>
<dbReference type="PANTHER" id="PTHR42833">
    <property type="entry name" value="URIDYLATE KINASE"/>
    <property type="match status" value="1"/>
</dbReference>
<dbReference type="GO" id="GO:0006225">
    <property type="term" value="P:UDP biosynthetic process"/>
    <property type="evidence" value="ECO:0007669"/>
    <property type="project" value="TreeGrafter"/>
</dbReference>
<keyword evidence="8" id="KW-0547">Nucleotide-binding</keyword>
<dbReference type="InterPro" id="IPR001048">
    <property type="entry name" value="Asp/Glu/Uridylate_kinase"/>
</dbReference>
<dbReference type="GO" id="GO:0005737">
    <property type="term" value="C:cytoplasm"/>
    <property type="evidence" value="ECO:0007669"/>
    <property type="project" value="UniProtKB-SubCell"/>
</dbReference>
<feature type="compositionally biased region" description="Polar residues" evidence="14">
    <location>
        <begin position="69"/>
        <end position="78"/>
    </location>
</feature>
<feature type="compositionally biased region" description="Basic and acidic residues" evidence="14">
    <location>
        <begin position="79"/>
        <end position="91"/>
    </location>
</feature>
<comment type="subcellular location">
    <subcellularLocation>
        <location evidence="1">Cytoplasm</location>
    </subcellularLocation>
</comment>